<dbReference type="PANTHER" id="PTHR34107:SF1">
    <property type="entry name" value="SLL0198 PROTEIN"/>
    <property type="match status" value="1"/>
</dbReference>
<name>A0A831TCH3_9BACT</name>
<comment type="caution">
    <text evidence="2">The sequence shown here is derived from an EMBL/GenBank/DDBJ whole genome shotgun (WGS) entry which is preliminary data.</text>
</comment>
<keyword evidence="2" id="KW-0378">Hydrolase</keyword>
<dbReference type="SUPFAM" id="SSF52980">
    <property type="entry name" value="Restriction endonuclease-like"/>
    <property type="match status" value="1"/>
</dbReference>
<organism evidence="2">
    <name type="scientific">Thermorudis peleae</name>
    <dbReference type="NCBI Taxonomy" id="1382356"/>
    <lineage>
        <taxon>Bacteria</taxon>
        <taxon>Pseudomonadati</taxon>
        <taxon>Thermomicrobiota</taxon>
        <taxon>Thermomicrobia</taxon>
        <taxon>Thermomicrobia incertae sedis</taxon>
        <taxon>Thermorudis</taxon>
    </lineage>
</organism>
<dbReference type="GO" id="GO:0004519">
    <property type="term" value="F:endonuclease activity"/>
    <property type="evidence" value="ECO:0007669"/>
    <property type="project" value="UniProtKB-KW"/>
</dbReference>
<evidence type="ECO:0000259" key="1">
    <source>
        <dbReference type="Pfam" id="PF05685"/>
    </source>
</evidence>
<accession>A0A831TCH3</accession>
<dbReference type="InterPro" id="IPR011335">
    <property type="entry name" value="Restrct_endonuc-II-like"/>
</dbReference>
<keyword evidence="2" id="KW-0255">Endonuclease</keyword>
<reference evidence="2" key="1">
    <citation type="journal article" date="2020" name="mSystems">
        <title>Genome- and Community-Level Interaction Insights into Carbon Utilization and Element Cycling Functions of Hydrothermarchaeota in Hydrothermal Sediment.</title>
        <authorList>
            <person name="Zhou Z."/>
            <person name="Liu Y."/>
            <person name="Xu W."/>
            <person name="Pan J."/>
            <person name="Luo Z.H."/>
            <person name="Li M."/>
        </authorList>
    </citation>
    <scope>NUCLEOTIDE SEQUENCE [LARGE SCALE GENOMIC DNA]</scope>
    <source>
        <strain evidence="2">SpSt-210</strain>
    </source>
</reference>
<dbReference type="EMBL" id="DSIY01000321">
    <property type="protein sequence ID" value="HEG92520.1"/>
    <property type="molecule type" value="Genomic_DNA"/>
</dbReference>
<dbReference type="PANTHER" id="PTHR34107">
    <property type="entry name" value="SLL0198 PROTEIN-RELATED"/>
    <property type="match status" value="1"/>
</dbReference>
<feature type="domain" description="Putative restriction endonuclease" evidence="1">
    <location>
        <begin position="14"/>
        <end position="182"/>
    </location>
</feature>
<evidence type="ECO:0000313" key="2">
    <source>
        <dbReference type="EMBL" id="HEG92520.1"/>
    </source>
</evidence>
<dbReference type="InterPro" id="IPR008538">
    <property type="entry name" value="Uma2"/>
</dbReference>
<dbReference type="CDD" id="cd06260">
    <property type="entry name" value="DUF820-like"/>
    <property type="match status" value="1"/>
</dbReference>
<dbReference type="Pfam" id="PF05685">
    <property type="entry name" value="Uma2"/>
    <property type="match status" value="1"/>
</dbReference>
<dbReference type="AlphaFoldDB" id="A0A831TCH3"/>
<proteinExistence type="predicted"/>
<gene>
    <name evidence="2" type="ORF">ENP34_13950</name>
</gene>
<sequence>MPAAAQPARLITAEELWELPEQPGVRYELVRGVPVEVPGAGALHNLIAALVYRLIYEFARTRNLGLVFTDGVAYILGRNPDTVRIPDASFVSRERIPESGIPEGFWPGAPDLAVEIVSPNDRAEDVHDKVRDYLAAGTRLVWVLWPKSRSLTVYTPDGQARELGPEQELDGGDVLPGFCVPVTTLFAVEP</sequence>
<keyword evidence="2" id="KW-0540">Nuclease</keyword>
<protein>
    <submittedName>
        <fullName evidence="2">Uma2 family endonuclease</fullName>
    </submittedName>
</protein>
<dbReference type="Gene3D" id="3.90.1570.10">
    <property type="entry name" value="tt1808, chain A"/>
    <property type="match status" value="1"/>
</dbReference>
<dbReference type="InterPro" id="IPR012296">
    <property type="entry name" value="Nuclease_put_TT1808"/>
</dbReference>